<dbReference type="InterPro" id="IPR050833">
    <property type="entry name" value="Poly_Biosynth_Transport"/>
</dbReference>
<proteinExistence type="predicted"/>
<evidence type="ECO:0000256" key="2">
    <source>
        <dbReference type="ARBA" id="ARBA00022475"/>
    </source>
</evidence>
<dbReference type="RefSeq" id="WP_039094514.1">
    <property type="nucleotide sequence ID" value="NZ_JTDN01000001.1"/>
</dbReference>
<comment type="caution">
    <text evidence="7">The sequence shown here is derived from an EMBL/GenBank/DDBJ whole genome shotgun (WGS) entry which is preliminary data.</text>
</comment>
<keyword evidence="3 6" id="KW-0812">Transmembrane</keyword>
<dbReference type="STRING" id="1572751.PK98_04180"/>
<evidence type="ECO:0000313" key="8">
    <source>
        <dbReference type="Proteomes" id="UP000030988"/>
    </source>
</evidence>
<feature type="transmembrane region" description="Helical" evidence="6">
    <location>
        <begin position="312"/>
        <end position="335"/>
    </location>
</feature>
<dbReference type="PANTHER" id="PTHR30250">
    <property type="entry name" value="PST FAMILY PREDICTED COLANIC ACID TRANSPORTER"/>
    <property type="match status" value="1"/>
</dbReference>
<sequence>MQTPAAPLPRKGLSNILGNLGWILGGKGFGAVCSLAYLAVLSQSLGVRGFGHFALIFGTGQALVAIVGFQTWKTLVRFGAEAVHRQDWARFGRLVWLCGTIDAIGATLGCVLAGVIYYGFADLLDLNPDFVDIAFLFSCVLLWARQTTPNGIVRVLDRFDMATYVEALVPVGRLVAALAIMVTAPAVRNYLIAWALIDLLNALVYWVASARIAPYALRRRNFGPFSLTLREHPGVIGFFGITYAGSFLDALFKQGPLLAVGHFLGPSAAGIYRLADQLAQGFSKISQLLSRAVYPEFARARLANGIAGFRRLVLQVTAIAGGAGLIVTVLALLVGADLLALVGGAEFARGGVVLIPLIVGAAFDLAGATYEPILHSLGHAFLPLLARALAGLALVAAVLQLAGMGAVGIGWAVALGFAIAYLLLSLLVFVVLRRASAAA</sequence>
<dbReference type="GO" id="GO:0005886">
    <property type="term" value="C:plasma membrane"/>
    <property type="evidence" value="ECO:0007669"/>
    <property type="project" value="UniProtKB-SubCell"/>
</dbReference>
<dbReference type="AlphaFoldDB" id="A0A0B2BW38"/>
<gene>
    <name evidence="7" type="ORF">PK98_04180</name>
</gene>
<evidence type="ECO:0000256" key="6">
    <source>
        <dbReference type="SAM" id="Phobius"/>
    </source>
</evidence>
<feature type="transmembrane region" description="Helical" evidence="6">
    <location>
        <begin position="126"/>
        <end position="144"/>
    </location>
</feature>
<keyword evidence="4 6" id="KW-1133">Transmembrane helix</keyword>
<evidence type="ECO:0000256" key="4">
    <source>
        <dbReference type="ARBA" id="ARBA00022989"/>
    </source>
</evidence>
<feature type="transmembrane region" description="Helical" evidence="6">
    <location>
        <begin position="20"/>
        <end position="40"/>
    </location>
</feature>
<evidence type="ECO:0000256" key="3">
    <source>
        <dbReference type="ARBA" id="ARBA00022692"/>
    </source>
</evidence>
<evidence type="ECO:0000256" key="1">
    <source>
        <dbReference type="ARBA" id="ARBA00004651"/>
    </source>
</evidence>
<feature type="transmembrane region" description="Helical" evidence="6">
    <location>
        <begin position="409"/>
        <end position="432"/>
    </location>
</feature>
<dbReference type="PANTHER" id="PTHR30250:SF31">
    <property type="entry name" value="INNER MEMBRANE PROTEIN YGHQ"/>
    <property type="match status" value="1"/>
</dbReference>
<evidence type="ECO:0000256" key="5">
    <source>
        <dbReference type="ARBA" id="ARBA00023136"/>
    </source>
</evidence>
<dbReference type="Pfam" id="PF01943">
    <property type="entry name" value="Polysacc_synt"/>
    <property type="match status" value="1"/>
</dbReference>
<dbReference type="Proteomes" id="UP000030988">
    <property type="component" value="Unassembled WGS sequence"/>
</dbReference>
<feature type="transmembrane region" description="Helical" evidence="6">
    <location>
        <begin position="347"/>
        <end position="368"/>
    </location>
</feature>
<protein>
    <submittedName>
        <fullName evidence="7">Polysaccharide biosynthesis family protein</fullName>
    </submittedName>
</protein>
<feature type="transmembrane region" description="Helical" evidence="6">
    <location>
        <begin position="164"/>
        <end position="184"/>
    </location>
</feature>
<feature type="transmembrane region" description="Helical" evidence="6">
    <location>
        <begin position="93"/>
        <end position="120"/>
    </location>
</feature>
<organism evidence="7 8">
    <name type="scientific">Croceibacterium mercuriale</name>
    <dbReference type="NCBI Taxonomy" id="1572751"/>
    <lineage>
        <taxon>Bacteria</taxon>
        <taxon>Pseudomonadati</taxon>
        <taxon>Pseudomonadota</taxon>
        <taxon>Alphaproteobacteria</taxon>
        <taxon>Sphingomonadales</taxon>
        <taxon>Erythrobacteraceae</taxon>
        <taxon>Croceibacterium</taxon>
    </lineage>
</organism>
<feature type="transmembrane region" description="Helical" evidence="6">
    <location>
        <begin position="190"/>
        <end position="213"/>
    </location>
</feature>
<dbReference type="EMBL" id="JTDN01000001">
    <property type="protein sequence ID" value="KHL25813.1"/>
    <property type="molecule type" value="Genomic_DNA"/>
</dbReference>
<feature type="transmembrane region" description="Helical" evidence="6">
    <location>
        <begin position="380"/>
        <end position="403"/>
    </location>
</feature>
<keyword evidence="5 6" id="KW-0472">Membrane</keyword>
<evidence type="ECO:0000313" key="7">
    <source>
        <dbReference type="EMBL" id="KHL25813.1"/>
    </source>
</evidence>
<keyword evidence="2" id="KW-1003">Cell membrane</keyword>
<dbReference type="OrthoDB" id="493991at2"/>
<reference evidence="7 8" key="1">
    <citation type="submission" date="2014-11" db="EMBL/GenBank/DDBJ databases">
        <title>Draft genome sequence of Kirrobacter mercurialis.</title>
        <authorList>
            <person name="Coil D.A."/>
            <person name="Eisen J.A."/>
        </authorList>
    </citation>
    <scope>NUCLEOTIDE SEQUENCE [LARGE SCALE GENOMIC DNA]</scope>
    <source>
        <strain evidence="7 8">Coronado</strain>
    </source>
</reference>
<accession>A0A0B2BW38</accession>
<feature type="transmembrane region" description="Helical" evidence="6">
    <location>
        <begin position="52"/>
        <end position="72"/>
    </location>
</feature>
<dbReference type="InterPro" id="IPR002797">
    <property type="entry name" value="Polysacc_synth"/>
</dbReference>
<keyword evidence="8" id="KW-1185">Reference proteome</keyword>
<comment type="subcellular location">
    <subcellularLocation>
        <location evidence="1">Cell membrane</location>
        <topology evidence="1">Multi-pass membrane protein</topology>
    </subcellularLocation>
</comment>
<name>A0A0B2BW38_9SPHN</name>